<feature type="domain" description="FAD dependent oxidoreductase" evidence="8">
    <location>
        <begin position="2"/>
        <end position="321"/>
    </location>
</feature>
<gene>
    <name evidence="9" type="ORF">SNE40_012123</name>
</gene>
<keyword evidence="10" id="KW-1185">Reference proteome</keyword>
<feature type="binding site" evidence="7">
    <location>
        <begin position="304"/>
        <end position="309"/>
    </location>
    <ligand>
        <name>FAD</name>
        <dbReference type="ChEBI" id="CHEBI:57692"/>
    </ligand>
</feature>
<sequence length="334" mass="37731">MKICVIGAGVIGMSSAVRIQDRYPSADITIIADMFSPNTTSDGAGAIFEVYAVGNTPVDLLEKWGKETWDHLKNLTFSVEAASARVQQVSGYWATDCLDEYSQVNIHGDVSSRVLTKEEMKLFPKARWGQFFTSYLVDCTSYLPWLMKRYTDRGGKIINRTIQTLNELYPLYDIIINCSGLRSYQLLDDKDVFPIRGETIRVHAPWIKHFYSQDIGDEVTYILPGSKNVVLGGTYQKDNWNIYSHREDRLALFERCCQILPSLKMATVDHSWVGLRPGRKSIRLELEPASQHTKCRVIHNYGHGGGGITLHWGCAQTVVDLIQDIDNTTVNSKL</sequence>
<feature type="binding site" evidence="7">
    <location>
        <position position="276"/>
    </location>
    <ligand>
        <name>D-dopa</name>
        <dbReference type="ChEBI" id="CHEBI:149689"/>
    </ligand>
</feature>
<evidence type="ECO:0000256" key="6">
    <source>
        <dbReference type="ARBA" id="ARBA00023002"/>
    </source>
</evidence>
<dbReference type="GO" id="GO:0003884">
    <property type="term" value="F:D-amino-acid oxidase activity"/>
    <property type="evidence" value="ECO:0007669"/>
    <property type="project" value="InterPro"/>
</dbReference>
<comment type="cofactor">
    <cofactor evidence="1 7">
        <name>FAD</name>
        <dbReference type="ChEBI" id="CHEBI:57692"/>
    </cofactor>
</comment>
<dbReference type="InterPro" id="IPR006076">
    <property type="entry name" value="FAD-dep_OxRdtase"/>
</dbReference>
<dbReference type="GO" id="GO:0005782">
    <property type="term" value="C:peroxisomal matrix"/>
    <property type="evidence" value="ECO:0007669"/>
    <property type="project" value="UniProtKB-SubCell"/>
</dbReference>
<dbReference type="InterPro" id="IPR023209">
    <property type="entry name" value="DAO"/>
</dbReference>
<feature type="binding site" evidence="7">
    <location>
        <begin position="40"/>
        <end position="41"/>
    </location>
    <ligand>
        <name>FAD</name>
        <dbReference type="ChEBI" id="CHEBI:57692"/>
    </ligand>
</feature>
<keyword evidence="5 7" id="KW-0274">FAD</keyword>
<evidence type="ECO:0000256" key="3">
    <source>
        <dbReference type="ARBA" id="ARBA00006730"/>
    </source>
</evidence>
<dbReference type="Gene3D" id="3.40.50.720">
    <property type="entry name" value="NAD(P)-binding Rossmann-like Domain"/>
    <property type="match status" value="1"/>
</dbReference>
<dbReference type="Proteomes" id="UP001347796">
    <property type="component" value="Unassembled WGS sequence"/>
</dbReference>
<comment type="similarity">
    <text evidence="3">Belongs to the DAMOX/DASOX family.</text>
</comment>
<feature type="binding site" evidence="7">
    <location>
        <position position="305"/>
    </location>
    <ligand>
        <name>D-dopa</name>
        <dbReference type="ChEBI" id="CHEBI:149689"/>
    </ligand>
</feature>
<proteinExistence type="inferred from homology"/>
<dbReference type="GO" id="GO:0019478">
    <property type="term" value="P:D-amino acid catabolic process"/>
    <property type="evidence" value="ECO:0007669"/>
    <property type="project" value="TreeGrafter"/>
</dbReference>
<name>A0AAN8JL25_PATCE</name>
<evidence type="ECO:0000256" key="5">
    <source>
        <dbReference type="ARBA" id="ARBA00022827"/>
    </source>
</evidence>
<evidence type="ECO:0000313" key="9">
    <source>
        <dbReference type="EMBL" id="KAK6179866.1"/>
    </source>
</evidence>
<evidence type="ECO:0000256" key="7">
    <source>
        <dbReference type="PIRSR" id="PIRSR000189-1"/>
    </source>
</evidence>
<keyword evidence="4" id="KW-0285">Flavoprotein</keyword>
<evidence type="ECO:0000256" key="1">
    <source>
        <dbReference type="ARBA" id="ARBA00001974"/>
    </source>
</evidence>
<dbReference type="PIRSF" id="PIRSF000189">
    <property type="entry name" value="D-aa_oxidase"/>
    <property type="match status" value="1"/>
</dbReference>
<dbReference type="SUPFAM" id="SSF51971">
    <property type="entry name" value="Nucleotide-binding domain"/>
    <property type="match status" value="1"/>
</dbReference>
<keyword evidence="6" id="KW-0560">Oxidoreductase</keyword>
<protein>
    <recommendedName>
        <fullName evidence="8">FAD dependent oxidoreductase domain-containing protein</fullName>
    </recommendedName>
</protein>
<comment type="caution">
    <text evidence="9">The sequence shown here is derived from an EMBL/GenBank/DDBJ whole genome shotgun (WGS) entry which is preliminary data.</text>
</comment>
<dbReference type="Pfam" id="PF01266">
    <property type="entry name" value="DAO"/>
    <property type="match status" value="1"/>
</dbReference>
<reference evidence="9 10" key="1">
    <citation type="submission" date="2024-01" db="EMBL/GenBank/DDBJ databases">
        <title>The genome of the rayed Mediterranean limpet Patella caerulea (Linnaeus, 1758).</title>
        <authorList>
            <person name="Anh-Thu Weber A."/>
            <person name="Halstead-Nussloch G."/>
        </authorList>
    </citation>
    <scope>NUCLEOTIDE SEQUENCE [LARGE SCALE GENOMIC DNA]</scope>
    <source>
        <strain evidence="9">AATW-2023a</strain>
        <tissue evidence="9">Whole specimen</tissue>
    </source>
</reference>
<evidence type="ECO:0000313" key="10">
    <source>
        <dbReference type="Proteomes" id="UP001347796"/>
    </source>
</evidence>
<dbReference type="PANTHER" id="PTHR11530:SF11">
    <property type="entry name" value="D-ASPARTATE OXIDASE"/>
    <property type="match status" value="1"/>
</dbReference>
<feature type="binding site" evidence="7">
    <location>
        <position position="221"/>
    </location>
    <ligand>
        <name>D-dopa</name>
        <dbReference type="ChEBI" id="CHEBI:149689"/>
    </ligand>
</feature>
<evidence type="ECO:0000256" key="2">
    <source>
        <dbReference type="ARBA" id="ARBA00004253"/>
    </source>
</evidence>
<organism evidence="9 10">
    <name type="scientific">Patella caerulea</name>
    <name type="common">Rayed Mediterranean limpet</name>
    <dbReference type="NCBI Taxonomy" id="87958"/>
    <lineage>
        <taxon>Eukaryota</taxon>
        <taxon>Metazoa</taxon>
        <taxon>Spiralia</taxon>
        <taxon>Lophotrochozoa</taxon>
        <taxon>Mollusca</taxon>
        <taxon>Gastropoda</taxon>
        <taxon>Patellogastropoda</taxon>
        <taxon>Patelloidea</taxon>
        <taxon>Patellidae</taxon>
        <taxon>Patella</taxon>
    </lineage>
</organism>
<accession>A0AAN8JL25</accession>
<dbReference type="PANTHER" id="PTHR11530">
    <property type="entry name" value="D-AMINO ACID OXIDASE"/>
    <property type="match status" value="1"/>
</dbReference>
<evidence type="ECO:0000256" key="4">
    <source>
        <dbReference type="ARBA" id="ARBA00022630"/>
    </source>
</evidence>
<dbReference type="EMBL" id="JAZGQO010000008">
    <property type="protein sequence ID" value="KAK6179866.1"/>
    <property type="molecule type" value="Genomic_DNA"/>
</dbReference>
<dbReference type="GO" id="GO:0071949">
    <property type="term" value="F:FAD binding"/>
    <property type="evidence" value="ECO:0007669"/>
    <property type="project" value="InterPro"/>
</dbReference>
<dbReference type="SUPFAM" id="SSF54373">
    <property type="entry name" value="FAD-linked reductases, C-terminal domain"/>
    <property type="match status" value="1"/>
</dbReference>
<dbReference type="AlphaFoldDB" id="A0AAN8JL25"/>
<dbReference type="PROSITE" id="PS00677">
    <property type="entry name" value="DAO"/>
    <property type="match status" value="1"/>
</dbReference>
<dbReference type="Gene3D" id="3.30.9.10">
    <property type="entry name" value="D-Amino Acid Oxidase, subunit A, domain 2"/>
    <property type="match status" value="1"/>
</dbReference>
<evidence type="ECO:0000259" key="8">
    <source>
        <dbReference type="Pfam" id="PF01266"/>
    </source>
</evidence>
<dbReference type="InterPro" id="IPR006181">
    <property type="entry name" value="D-amino_acid_oxidase_CS"/>
</dbReference>
<comment type="subcellular location">
    <subcellularLocation>
        <location evidence="2">Peroxisome matrix</location>
    </subcellularLocation>
</comment>